<organism evidence="3 4">
    <name type="scientific">Alkalicaulis satelles</name>
    <dbReference type="NCBI Taxonomy" id="2609175"/>
    <lineage>
        <taxon>Bacteria</taxon>
        <taxon>Pseudomonadati</taxon>
        <taxon>Pseudomonadota</taxon>
        <taxon>Alphaproteobacteria</taxon>
        <taxon>Maricaulales</taxon>
        <taxon>Maricaulaceae</taxon>
        <taxon>Alkalicaulis</taxon>
    </lineage>
</organism>
<gene>
    <name evidence="3" type="ORF">F1654_04010</name>
</gene>
<dbReference type="Gene3D" id="1.10.238.10">
    <property type="entry name" value="EF-hand"/>
    <property type="match status" value="1"/>
</dbReference>
<accession>A0A5M6ZK33</accession>
<evidence type="ECO:0000313" key="3">
    <source>
        <dbReference type="EMBL" id="KAA5805159.1"/>
    </source>
</evidence>
<evidence type="ECO:0008006" key="5">
    <source>
        <dbReference type="Google" id="ProtNLM"/>
    </source>
</evidence>
<dbReference type="RefSeq" id="WP_150022190.1">
    <property type="nucleotide sequence ID" value="NZ_VWOJ01000001.1"/>
</dbReference>
<name>A0A5M6ZK33_9PROT</name>
<feature type="compositionally biased region" description="Basic and acidic residues" evidence="1">
    <location>
        <begin position="86"/>
        <end position="96"/>
    </location>
</feature>
<sequence length="190" mass="20596">MKTTLLTSLAAASLALGGAAGVQAAGYVSDEHGASASYGERAHAGPRRGAGGMMMLAAAAGDRDADLTRADFAAFLGEEFDFRDRNNDGVLNHEDASPAMQALRSQRADSPRAQAWRERRGNGEARPREITREDFIARGLDQFDRVDANDDGVVTAEERRAAAEQARERMRERRGGGERRGRGWRRNHGG</sequence>
<evidence type="ECO:0000313" key="4">
    <source>
        <dbReference type="Proteomes" id="UP000325122"/>
    </source>
</evidence>
<reference evidence="3 4" key="1">
    <citation type="submission" date="2019-09" db="EMBL/GenBank/DDBJ databases">
        <authorList>
            <person name="Kevbrin V."/>
            <person name="Grouzdev D.S."/>
        </authorList>
    </citation>
    <scope>NUCLEOTIDE SEQUENCE [LARGE SCALE GENOMIC DNA]</scope>
    <source>
        <strain evidence="3 4">G-192</strain>
    </source>
</reference>
<feature type="region of interest" description="Disordered" evidence="1">
    <location>
        <begin position="86"/>
        <end position="126"/>
    </location>
</feature>
<keyword evidence="2" id="KW-0732">Signal</keyword>
<feature type="compositionally biased region" description="Basic and acidic residues" evidence="1">
    <location>
        <begin position="106"/>
        <end position="126"/>
    </location>
</feature>
<feature type="chain" id="PRO_5024441447" description="EF-hand domain-containing protein" evidence="2">
    <location>
        <begin position="25"/>
        <end position="190"/>
    </location>
</feature>
<evidence type="ECO:0000256" key="1">
    <source>
        <dbReference type="SAM" id="MobiDB-lite"/>
    </source>
</evidence>
<proteinExistence type="predicted"/>
<keyword evidence="4" id="KW-1185">Reference proteome</keyword>
<protein>
    <recommendedName>
        <fullName evidence="5">EF-hand domain-containing protein</fullName>
    </recommendedName>
</protein>
<dbReference type="InterPro" id="IPR011992">
    <property type="entry name" value="EF-hand-dom_pair"/>
</dbReference>
<feature type="region of interest" description="Disordered" evidence="1">
    <location>
        <begin position="154"/>
        <end position="190"/>
    </location>
</feature>
<comment type="caution">
    <text evidence="3">The sequence shown here is derived from an EMBL/GenBank/DDBJ whole genome shotgun (WGS) entry which is preliminary data.</text>
</comment>
<dbReference type="AlphaFoldDB" id="A0A5M6ZK33"/>
<feature type="compositionally biased region" description="Basic and acidic residues" evidence="1">
    <location>
        <begin position="156"/>
        <end position="181"/>
    </location>
</feature>
<dbReference type="Proteomes" id="UP000325122">
    <property type="component" value="Unassembled WGS sequence"/>
</dbReference>
<evidence type="ECO:0000256" key="2">
    <source>
        <dbReference type="SAM" id="SignalP"/>
    </source>
</evidence>
<feature type="signal peptide" evidence="2">
    <location>
        <begin position="1"/>
        <end position="24"/>
    </location>
</feature>
<dbReference type="SUPFAM" id="SSF47473">
    <property type="entry name" value="EF-hand"/>
    <property type="match status" value="1"/>
</dbReference>
<dbReference type="EMBL" id="VWOJ01000001">
    <property type="protein sequence ID" value="KAA5805159.1"/>
    <property type="molecule type" value="Genomic_DNA"/>
</dbReference>